<dbReference type="CDD" id="cd18808">
    <property type="entry name" value="SF1_C_Upf1"/>
    <property type="match status" value="1"/>
</dbReference>
<protein>
    <submittedName>
        <fullName evidence="9">AAA domain-containing protein</fullName>
    </submittedName>
</protein>
<proteinExistence type="inferred from homology"/>
<dbReference type="FunFam" id="3.40.960.10:FF:000002">
    <property type="entry name" value="DNA helicase related protein"/>
    <property type="match status" value="1"/>
</dbReference>
<dbReference type="Proteomes" id="UP001236014">
    <property type="component" value="Chromosome"/>
</dbReference>
<name>A0A9Y2IJY1_9PSEU</name>
<evidence type="ECO:0000256" key="3">
    <source>
        <dbReference type="ARBA" id="ARBA00022801"/>
    </source>
</evidence>
<keyword evidence="4" id="KW-0347">Helicase</keyword>
<keyword evidence="2" id="KW-0547">Nucleotide-binding</keyword>
<evidence type="ECO:0000259" key="6">
    <source>
        <dbReference type="Pfam" id="PF13086"/>
    </source>
</evidence>
<dbReference type="InterPro" id="IPR041679">
    <property type="entry name" value="DNA2/NAM7-like_C"/>
</dbReference>
<organism evidence="9 10">
    <name type="scientific">Amycolatopsis carbonis</name>
    <dbReference type="NCBI Taxonomy" id="715471"/>
    <lineage>
        <taxon>Bacteria</taxon>
        <taxon>Bacillati</taxon>
        <taxon>Actinomycetota</taxon>
        <taxon>Actinomycetes</taxon>
        <taxon>Pseudonocardiales</taxon>
        <taxon>Pseudonocardiaceae</taxon>
        <taxon>Amycolatopsis</taxon>
    </lineage>
</organism>
<keyword evidence="10" id="KW-1185">Reference proteome</keyword>
<dbReference type="SUPFAM" id="SSF52540">
    <property type="entry name" value="P-loop containing nucleoside triphosphate hydrolases"/>
    <property type="match status" value="1"/>
</dbReference>
<dbReference type="InterPro" id="IPR047187">
    <property type="entry name" value="SF1_C_Upf1"/>
</dbReference>
<feature type="domain" description="Restriction endonuclease type II-like" evidence="8">
    <location>
        <begin position="1141"/>
        <end position="1237"/>
    </location>
</feature>
<dbReference type="GO" id="GO:0043139">
    <property type="term" value="F:5'-3' DNA helicase activity"/>
    <property type="evidence" value="ECO:0007669"/>
    <property type="project" value="TreeGrafter"/>
</dbReference>
<dbReference type="Pfam" id="PF13086">
    <property type="entry name" value="AAA_11"/>
    <property type="match status" value="2"/>
</dbReference>
<dbReference type="GO" id="GO:0005524">
    <property type="term" value="F:ATP binding"/>
    <property type="evidence" value="ECO:0007669"/>
    <property type="project" value="UniProtKB-KW"/>
</dbReference>
<reference evidence="9 10" key="1">
    <citation type="submission" date="2023-06" db="EMBL/GenBank/DDBJ databases">
        <authorList>
            <person name="Oyuntsetseg B."/>
            <person name="Kim S.B."/>
        </authorList>
    </citation>
    <scope>NUCLEOTIDE SEQUENCE [LARGE SCALE GENOMIC DNA]</scope>
    <source>
        <strain evidence="9 10">2-15</strain>
    </source>
</reference>
<feature type="domain" description="DNA2/NAM7 helicase helicase" evidence="6">
    <location>
        <begin position="743"/>
        <end position="874"/>
    </location>
</feature>
<feature type="domain" description="DNA2/NAM7 helicase helicase" evidence="6">
    <location>
        <begin position="286"/>
        <end position="364"/>
    </location>
</feature>
<evidence type="ECO:0000256" key="5">
    <source>
        <dbReference type="ARBA" id="ARBA00022840"/>
    </source>
</evidence>
<dbReference type="InterPro" id="IPR011335">
    <property type="entry name" value="Restrct_endonuc-II-like"/>
</dbReference>
<dbReference type="PANTHER" id="PTHR43788">
    <property type="entry name" value="DNA2/NAM7 HELICASE FAMILY MEMBER"/>
    <property type="match status" value="1"/>
</dbReference>
<evidence type="ECO:0000256" key="1">
    <source>
        <dbReference type="ARBA" id="ARBA00007913"/>
    </source>
</evidence>
<dbReference type="InterPro" id="IPR041677">
    <property type="entry name" value="DNA2/NAM7_AAA_11"/>
</dbReference>
<dbReference type="Pfam" id="PF18741">
    <property type="entry name" value="MTES_1575"/>
    <property type="match status" value="1"/>
</dbReference>
<dbReference type="Gene3D" id="3.40.50.300">
    <property type="entry name" value="P-loop containing nucleotide triphosphate hydrolases"/>
    <property type="match status" value="3"/>
</dbReference>
<keyword evidence="5" id="KW-0067">ATP-binding</keyword>
<evidence type="ECO:0000313" key="9">
    <source>
        <dbReference type="EMBL" id="WIX80550.1"/>
    </source>
</evidence>
<evidence type="ECO:0000313" key="10">
    <source>
        <dbReference type="Proteomes" id="UP001236014"/>
    </source>
</evidence>
<comment type="similarity">
    <text evidence="1">Belongs to the DNA2/NAM7 helicase family.</text>
</comment>
<dbReference type="RefSeq" id="WP_285971179.1">
    <property type="nucleotide sequence ID" value="NZ_CP127294.1"/>
</dbReference>
<dbReference type="GO" id="GO:0016787">
    <property type="term" value="F:hydrolase activity"/>
    <property type="evidence" value="ECO:0007669"/>
    <property type="project" value="UniProtKB-KW"/>
</dbReference>
<dbReference type="PANTHER" id="PTHR43788:SF8">
    <property type="entry name" value="DNA-BINDING PROTEIN SMUBP-2"/>
    <property type="match status" value="1"/>
</dbReference>
<dbReference type="SUPFAM" id="SSF52980">
    <property type="entry name" value="Restriction endonuclease-like"/>
    <property type="match status" value="1"/>
</dbReference>
<dbReference type="Pfam" id="PF13087">
    <property type="entry name" value="AAA_12"/>
    <property type="match status" value="1"/>
</dbReference>
<accession>A0A9Y2IJY1</accession>
<feature type="domain" description="DNA2/NAM7 helicase-like C-terminal" evidence="7">
    <location>
        <begin position="912"/>
        <end position="1096"/>
    </location>
</feature>
<dbReference type="EMBL" id="CP127294">
    <property type="protein sequence ID" value="WIX80550.1"/>
    <property type="molecule type" value="Genomic_DNA"/>
</dbReference>
<dbReference type="InterPro" id="IPR050534">
    <property type="entry name" value="Coronavir_polyprotein_1ab"/>
</dbReference>
<gene>
    <name evidence="9" type="ORF">QRX50_07205</name>
</gene>
<evidence type="ECO:0000256" key="4">
    <source>
        <dbReference type="ARBA" id="ARBA00022806"/>
    </source>
</evidence>
<dbReference type="InterPro" id="IPR027417">
    <property type="entry name" value="P-loop_NTPase"/>
</dbReference>
<keyword evidence="3" id="KW-0378">Hydrolase</keyword>
<sequence>MTAQIDPQRLELVAAQADKWRNRLIDVSHNNTMVVFKNTKTGSLNLATADPEALTTVTGGGKLTLRALFPDPERHRAACGSAQSLARRILLFEEEQGVEVGRIAMGFVVTDPQQHKGSKPVPTLRAPLLLRPMTLKPRTSAESDFTVEPGEDVEINPVLLYVLDEHYGITIPENFAAHVENVLTSGAGHAEQVEAVFGELAAVAAAQNVKLTLQNEVVLGTFNYVKLPMVEDLANATELLASHDLVAAIAGYQPAAAELAGEASGFAPPPVDQLQPTEEFLVQDADSSQHRAIMTALAGQHLFIEGPPGTGKSQTIANIIAGAAAIGKKVLFVAEKRAAIEAVLNRLADVQLGGLVLDLHQQKISKRDVAKQLSDSLEAVTKQPPVVAEPLHGRLSGARQRLLDQSRELHAVREPWGLSAYEVRDRLLSLPLGDRLPGAFRGAQLHALNATVVRKLEQELRDFVELGGPRLVRRETPWCNAEVRTTDDARRVLAELDQLADKTLKRGQDGMHALLSQTGLMPPRDIAGWQDVLELLDQVSSSVQAFGPDIFGTHLDAFCYATADRGTRARYPQQLPWKQRRELVKQIRGMSTQHVTKKPQLHAQLMRIAGQRDQWQALGGRHTQPAHVTGLDQMMKDYAELRRQLAAVALSARRPDLENGPAPQIEQRLGELRADQDTLFRMPTLIALQGRFRQLGLGRLVEEIAARKLDADGAWVAFTRIWLASIEDELKLTVPELAQFVAERQTRAAEEFRTQDVEHRATSAARVRRAVARQVKEAKEQHPEQASVLKKQASLKTRHMPTRKLVEQASDVLLALRPCWAMSPLVVSRMLPAARLFDLVVFDEASQIRPHDAITSIMRGHRLVVAGDEKQLPPSAFFDRAVTDDEEDEEDFSGELSDFESILTALRPVVPNTEMLSWHYRSADERLISFSNREIYRNGLVTFPGAHQESPVTLEVVHGEASPGQNGSAPAEVARVVELVLEHARLRPDESLGVITPGMKHQARVERALREARRVHPELEDFSSGEVELGRRFFVKNLENVQGDERDAIILSVGVARDAAGKINYTAFGILNQQGSERRLNVAVTRAKRRMTVVASFTAADLRPSERVTGTELLRRYLEFVERRSSIDAVGRQVASELNGFERAIDVALKGRGVPVYAQWGFSDYRIDFALAHRDDPGRMVLAVEADGHKYHSSHSARDRDRLRQTHLETLGWRFHRLWSSAWFADPVGETDRIVAAWEKAMADADAEPAAVERIVPAAPAVAAVPVTRGPRPDVPRGLKIKEYTERQLIGICYWLMSDGLLLDRDDRLQQAMTELGFFKRGSVIVERLSRAIEIAQQLADKEEN</sequence>
<evidence type="ECO:0000259" key="8">
    <source>
        <dbReference type="Pfam" id="PF18741"/>
    </source>
</evidence>
<evidence type="ECO:0000256" key="2">
    <source>
        <dbReference type="ARBA" id="ARBA00022741"/>
    </source>
</evidence>
<evidence type="ECO:0000259" key="7">
    <source>
        <dbReference type="Pfam" id="PF13087"/>
    </source>
</evidence>
<dbReference type="Gene3D" id="3.40.960.10">
    <property type="entry name" value="VSR Endonuclease"/>
    <property type="match status" value="1"/>
</dbReference>
<dbReference type="KEGG" id="acab:QRX50_07205"/>
<dbReference type="InterPro" id="IPR049468">
    <property type="entry name" value="Restrct_endonuc-II-like_dom"/>
</dbReference>